<dbReference type="SUPFAM" id="SSF55174">
    <property type="entry name" value="Alpha-L RNA-binding motif"/>
    <property type="match status" value="1"/>
</dbReference>
<dbReference type="EC" id="5.4.99.-" evidence="7"/>
<dbReference type="CDD" id="cd02869">
    <property type="entry name" value="PseudoU_synth_RluA_like"/>
    <property type="match status" value="1"/>
</dbReference>
<name>A0A844FM76_9LACO</name>
<evidence type="ECO:0000256" key="6">
    <source>
        <dbReference type="PROSITE-ProRule" id="PRU00182"/>
    </source>
</evidence>
<evidence type="ECO:0000313" key="10">
    <source>
        <dbReference type="Proteomes" id="UP000452141"/>
    </source>
</evidence>
<evidence type="ECO:0000313" key="9">
    <source>
        <dbReference type="EMBL" id="MST79365.1"/>
    </source>
</evidence>
<comment type="caution">
    <text evidence="9">The sequence shown here is derived from an EMBL/GenBank/DDBJ whole genome shotgun (WGS) entry which is preliminary data.</text>
</comment>
<dbReference type="InterPro" id="IPR020103">
    <property type="entry name" value="PsdUridine_synth_cat_dom_sf"/>
</dbReference>
<sequence length="302" mass="33619">MAEKVELIVDQAGLRLDKYLAERIDLSRSRIKDLAQAGQVLVNGKKAKVSYKVEAGDQIEVNILPLEPLDLEPENIPLDIVYEDDDVIVVNKPQGMVVHPAAGHPNHTLVNALLYHTRDLADSPEGFRPGIVHRIDKDTSGLLMVAKNAKARESLEAQLAQKSNKRIYLAIVHGNFAEKSGTVDAPIARNPRDRKQMAVVENGKNAVTHFKVLEQYPGYSLIECQLETGRTHQIRVHMAYIGHPLAGDPLYGPRKTLPGHGQFLHAQTLGFEQPTTGQWLEFSVEPPEIFQKTVASLREKMK</sequence>
<dbReference type="GO" id="GO:0120159">
    <property type="term" value="F:rRNA pseudouridine synthase activity"/>
    <property type="evidence" value="ECO:0007669"/>
    <property type="project" value="UniProtKB-ARBA"/>
</dbReference>
<dbReference type="CDD" id="cd00165">
    <property type="entry name" value="S4"/>
    <property type="match status" value="1"/>
</dbReference>
<dbReference type="EMBL" id="VUMW01000004">
    <property type="protein sequence ID" value="MST79365.1"/>
    <property type="molecule type" value="Genomic_DNA"/>
</dbReference>
<accession>A0A844FM76</accession>
<protein>
    <recommendedName>
        <fullName evidence="7">Pseudouridine synthase</fullName>
        <ecNumber evidence="7">5.4.99.-</ecNumber>
    </recommendedName>
</protein>
<keyword evidence="4 7" id="KW-0413">Isomerase</keyword>
<feature type="domain" description="RNA-binding S4" evidence="8">
    <location>
        <begin position="14"/>
        <end position="77"/>
    </location>
</feature>
<dbReference type="InterPro" id="IPR002942">
    <property type="entry name" value="S4_RNA-bd"/>
</dbReference>
<comment type="similarity">
    <text evidence="2 7">Belongs to the pseudouridine synthase RluA family.</text>
</comment>
<evidence type="ECO:0000259" key="8">
    <source>
        <dbReference type="SMART" id="SM00363"/>
    </source>
</evidence>
<dbReference type="Pfam" id="PF00849">
    <property type="entry name" value="PseudoU_synth_2"/>
    <property type="match status" value="1"/>
</dbReference>
<evidence type="ECO:0000256" key="5">
    <source>
        <dbReference type="PIRSR" id="PIRSR606225-1"/>
    </source>
</evidence>
<dbReference type="PROSITE" id="PS01129">
    <property type="entry name" value="PSI_RLU"/>
    <property type="match status" value="1"/>
</dbReference>
<dbReference type="Pfam" id="PF01479">
    <property type="entry name" value="S4"/>
    <property type="match status" value="1"/>
</dbReference>
<comment type="function">
    <text evidence="7">Responsible for synthesis of pseudouridine from uracil.</text>
</comment>
<dbReference type="AlphaFoldDB" id="A0A844FM76"/>
<dbReference type="RefSeq" id="WP_154486456.1">
    <property type="nucleotide sequence ID" value="NZ_JAQYBB010000157.1"/>
</dbReference>
<dbReference type="PANTHER" id="PTHR21600">
    <property type="entry name" value="MITOCHONDRIAL RNA PSEUDOURIDINE SYNTHASE"/>
    <property type="match status" value="1"/>
</dbReference>
<dbReference type="FunFam" id="3.30.2350.10:FF:000006">
    <property type="entry name" value="Pseudouridine synthase"/>
    <property type="match status" value="1"/>
</dbReference>
<proteinExistence type="inferred from homology"/>
<dbReference type="SUPFAM" id="SSF55120">
    <property type="entry name" value="Pseudouridine synthase"/>
    <property type="match status" value="1"/>
</dbReference>
<dbReference type="InterPro" id="IPR050188">
    <property type="entry name" value="RluA_PseudoU_synthase"/>
</dbReference>
<dbReference type="PANTHER" id="PTHR21600:SF44">
    <property type="entry name" value="RIBOSOMAL LARGE SUBUNIT PSEUDOURIDINE SYNTHASE D"/>
    <property type="match status" value="1"/>
</dbReference>
<organism evidence="9 10">
    <name type="scientific">Lactobacillus equicursoris</name>
    <dbReference type="NCBI Taxonomy" id="420645"/>
    <lineage>
        <taxon>Bacteria</taxon>
        <taxon>Bacillati</taxon>
        <taxon>Bacillota</taxon>
        <taxon>Bacilli</taxon>
        <taxon>Lactobacillales</taxon>
        <taxon>Lactobacillaceae</taxon>
        <taxon>Lactobacillus</taxon>
    </lineage>
</organism>
<dbReference type="GO" id="GO:0003723">
    <property type="term" value="F:RNA binding"/>
    <property type="evidence" value="ECO:0007669"/>
    <property type="project" value="UniProtKB-KW"/>
</dbReference>
<dbReference type="PROSITE" id="PS50889">
    <property type="entry name" value="S4"/>
    <property type="match status" value="1"/>
</dbReference>
<evidence type="ECO:0000256" key="3">
    <source>
        <dbReference type="ARBA" id="ARBA00022884"/>
    </source>
</evidence>
<dbReference type="Proteomes" id="UP000452141">
    <property type="component" value="Unassembled WGS sequence"/>
</dbReference>
<feature type="active site" evidence="5">
    <location>
        <position position="136"/>
    </location>
</feature>
<keyword evidence="3 6" id="KW-0694">RNA-binding</keyword>
<dbReference type="Gene3D" id="3.10.290.10">
    <property type="entry name" value="RNA-binding S4 domain"/>
    <property type="match status" value="1"/>
</dbReference>
<evidence type="ECO:0000256" key="4">
    <source>
        <dbReference type="ARBA" id="ARBA00023235"/>
    </source>
</evidence>
<dbReference type="Gene3D" id="3.30.2350.10">
    <property type="entry name" value="Pseudouridine synthase"/>
    <property type="match status" value="1"/>
</dbReference>
<reference evidence="9 10" key="1">
    <citation type="submission" date="2019-08" db="EMBL/GenBank/DDBJ databases">
        <title>In-depth cultivation of the pig gut microbiome towards novel bacterial diversity and tailored functional studies.</title>
        <authorList>
            <person name="Wylensek D."/>
            <person name="Hitch T.C.A."/>
            <person name="Clavel T."/>
        </authorList>
    </citation>
    <scope>NUCLEOTIDE SEQUENCE [LARGE SCALE GENOMIC DNA]</scope>
    <source>
        <strain evidence="9 10">WCA-470BD-2E</strain>
    </source>
</reference>
<evidence type="ECO:0000256" key="7">
    <source>
        <dbReference type="RuleBase" id="RU362028"/>
    </source>
</evidence>
<dbReference type="InterPro" id="IPR006225">
    <property type="entry name" value="PsdUridine_synth_RluC/D"/>
</dbReference>
<dbReference type="InterPro" id="IPR006145">
    <property type="entry name" value="PsdUridine_synth_RsuA/RluA"/>
</dbReference>
<comment type="catalytic activity">
    <reaction evidence="1 7">
        <text>a uridine in RNA = a pseudouridine in RNA</text>
        <dbReference type="Rhea" id="RHEA:48348"/>
        <dbReference type="Rhea" id="RHEA-COMP:12068"/>
        <dbReference type="Rhea" id="RHEA-COMP:12069"/>
        <dbReference type="ChEBI" id="CHEBI:65314"/>
        <dbReference type="ChEBI" id="CHEBI:65315"/>
    </reaction>
</comment>
<dbReference type="InterPro" id="IPR006224">
    <property type="entry name" value="PsdUridine_synth_RluA-like_CS"/>
</dbReference>
<dbReference type="SMART" id="SM00363">
    <property type="entry name" value="S4"/>
    <property type="match status" value="1"/>
</dbReference>
<dbReference type="GO" id="GO:0000455">
    <property type="term" value="P:enzyme-directed rRNA pseudouridine synthesis"/>
    <property type="evidence" value="ECO:0007669"/>
    <property type="project" value="UniProtKB-ARBA"/>
</dbReference>
<evidence type="ECO:0000256" key="1">
    <source>
        <dbReference type="ARBA" id="ARBA00000073"/>
    </source>
</evidence>
<evidence type="ECO:0000256" key="2">
    <source>
        <dbReference type="ARBA" id="ARBA00010876"/>
    </source>
</evidence>
<dbReference type="NCBIfam" id="TIGR00005">
    <property type="entry name" value="rluA_subfam"/>
    <property type="match status" value="1"/>
</dbReference>
<dbReference type="InterPro" id="IPR036986">
    <property type="entry name" value="S4_RNA-bd_sf"/>
</dbReference>
<gene>
    <name evidence="9" type="ORF">FYJ61_02470</name>
</gene>